<feature type="region of interest" description="Disordered" evidence="1">
    <location>
        <begin position="14"/>
        <end position="33"/>
    </location>
</feature>
<feature type="transmembrane region" description="Helical" evidence="2">
    <location>
        <begin position="201"/>
        <end position="221"/>
    </location>
</feature>
<evidence type="ECO:0000259" key="3">
    <source>
        <dbReference type="Pfam" id="PF14219"/>
    </source>
</evidence>
<keyword evidence="5" id="KW-1185">Reference proteome</keyword>
<evidence type="ECO:0000256" key="1">
    <source>
        <dbReference type="SAM" id="MobiDB-lite"/>
    </source>
</evidence>
<feature type="domain" description="DUF4328" evidence="3">
    <location>
        <begin position="101"/>
        <end position="258"/>
    </location>
</feature>
<comment type="caution">
    <text evidence="4">The sequence shown here is derived from an EMBL/GenBank/DDBJ whole genome shotgun (WGS) entry which is preliminary data.</text>
</comment>
<gene>
    <name evidence="4" type="ORF">GCM10022247_15660</name>
</gene>
<feature type="transmembrane region" description="Helical" evidence="2">
    <location>
        <begin position="114"/>
        <end position="139"/>
    </location>
</feature>
<feature type="transmembrane region" description="Helical" evidence="2">
    <location>
        <begin position="241"/>
        <end position="261"/>
    </location>
</feature>
<feature type="transmembrane region" description="Helical" evidence="2">
    <location>
        <begin position="73"/>
        <end position="94"/>
    </location>
</feature>
<organism evidence="4 5">
    <name type="scientific">Allokutzneria multivorans</name>
    <dbReference type="NCBI Taxonomy" id="1142134"/>
    <lineage>
        <taxon>Bacteria</taxon>
        <taxon>Bacillati</taxon>
        <taxon>Actinomycetota</taxon>
        <taxon>Actinomycetes</taxon>
        <taxon>Pseudonocardiales</taxon>
        <taxon>Pseudonocardiaceae</taxon>
        <taxon>Allokutzneria</taxon>
    </lineage>
</organism>
<dbReference type="Proteomes" id="UP001501747">
    <property type="component" value="Unassembled WGS sequence"/>
</dbReference>
<keyword evidence="2" id="KW-0472">Membrane</keyword>
<sequence>MAVDWVASPPVPVRPYRQRRQQPPRYTGPPSYPAPPRWGLPALPWRWQMSVPGTTPRVSPAERMRVLSGTATTLLWVTSFACGLAAVAELWRYVMLLISRSAVLSYGWLKASDALVITAGVLAPVTALVAGTAAVLWLLRARQAAAEATGRAPARPDWQVLVGLLPGPNLSIPGSTLTELEHAALGEPADRRPTPSRQLRVWWITWVGGLVLAAVTLLWSLRSGVQAQADGVVLRILTDSAAVAVAVLSVRVITSITALLSPMENAAAHRMLVVRVDGAPTPERRPRSTTHRR</sequence>
<keyword evidence="2" id="KW-0812">Transmembrane</keyword>
<name>A0ABP7RF32_9PSEU</name>
<reference evidence="5" key="1">
    <citation type="journal article" date="2019" name="Int. J. Syst. Evol. Microbiol.">
        <title>The Global Catalogue of Microorganisms (GCM) 10K type strain sequencing project: providing services to taxonomists for standard genome sequencing and annotation.</title>
        <authorList>
            <consortium name="The Broad Institute Genomics Platform"/>
            <consortium name="The Broad Institute Genome Sequencing Center for Infectious Disease"/>
            <person name="Wu L."/>
            <person name="Ma J."/>
        </authorList>
    </citation>
    <scope>NUCLEOTIDE SEQUENCE [LARGE SCALE GENOMIC DNA]</scope>
    <source>
        <strain evidence="5">JCM 17342</strain>
    </source>
</reference>
<dbReference type="InterPro" id="IPR025565">
    <property type="entry name" value="DUF4328"/>
</dbReference>
<evidence type="ECO:0000256" key="2">
    <source>
        <dbReference type="SAM" id="Phobius"/>
    </source>
</evidence>
<keyword evidence="2" id="KW-1133">Transmembrane helix</keyword>
<dbReference type="EMBL" id="BAABAL010000005">
    <property type="protein sequence ID" value="GAA3996565.1"/>
    <property type="molecule type" value="Genomic_DNA"/>
</dbReference>
<accession>A0ABP7RF32</accession>
<proteinExistence type="predicted"/>
<evidence type="ECO:0000313" key="4">
    <source>
        <dbReference type="EMBL" id="GAA3996565.1"/>
    </source>
</evidence>
<protein>
    <submittedName>
        <fullName evidence="4">DUF4328 domain-containing protein</fullName>
    </submittedName>
</protein>
<dbReference type="Pfam" id="PF14219">
    <property type="entry name" value="DUF4328"/>
    <property type="match status" value="1"/>
</dbReference>
<evidence type="ECO:0000313" key="5">
    <source>
        <dbReference type="Proteomes" id="UP001501747"/>
    </source>
</evidence>